<keyword evidence="1" id="KW-0472">Membrane</keyword>
<protein>
    <recommendedName>
        <fullName evidence="4">DoxX family protein</fullName>
    </recommendedName>
</protein>
<gene>
    <name evidence="2" type="ORF">KE626_22555</name>
</gene>
<name>A0ABS5J4I0_9BACT</name>
<accession>A0ABS5J4I0</accession>
<feature type="transmembrane region" description="Helical" evidence="1">
    <location>
        <begin position="68"/>
        <end position="89"/>
    </location>
</feature>
<feature type="transmembrane region" description="Helical" evidence="1">
    <location>
        <begin position="149"/>
        <end position="169"/>
    </location>
</feature>
<feature type="transmembrane region" description="Helical" evidence="1">
    <location>
        <begin position="37"/>
        <end position="56"/>
    </location>
</feature>
<proteinExistence type="predicted"/>
<evidence type="ECO:0000256" key="1">
    <source>
        <dbReference type="SAM" id="Phobius"/>
    </source>
</evidence>
<evidence type="ECO:0000313" key="3">
    <source>
        <dbReference type="Proteomes" id="UP000676386"/>
    </source>
</evidence>
<feature type="transmembrane region" description="Helical" evidence="1">
    <location>
        <begin position="222"/>
        <end position="240"/>
    </location>
</feature>
<evidence type="ECO:0008006" key="4">
    <source>
        <dbReference type="Google" id="ProtNLM"/>
    </source>
</evidence>
<keyword evidence="1" id="KW-0812">Transmembrane</keyword>
<keyword evidence="1" id="KW-1133">Transmembrane helix</keyword>
<feature type="transmembrane region" description="Helical" evidence="1">
    <location>
        <begin position="175"/>
        <end position="201"/>
    </location>
</feature>
<dbReference type="Proteomes" id="UP000676386">
    <property type="component" value="Unassembled WGS sequence"/>
</dbReference>
<dbReference type="EMBL" id="JAGTXB010000012">
    <property type="protein sequence ID" value="MBS0030124.1"/>
    <property type="molecule type" value="Genomic_DNA"/>
</dbReference>
<sequence>MSFPSDTPVIWMGKLLIKRDYHIEYWPGGSGDTTYNYLQVCCLIVWSLFITIIWSLTDRNRKSYDRLCYWTMVIFRYGLAVTLIGYGMAKVVKTQFPFPSLARLDQTIGDMSPMGLAWTYMGYSTGYNLFTGFAECFCGVLLFFQRTRLLGALMSITVTLNIVMMNLYYDIPVKLFSAHLLLLSCFIAWPDLQRLINFFVLNKPVPAASHWRPVFKTKWKRIIFVGLKYAFLAFYLYTTITGGIEMDRMYVRKTTPPLYGIYEVKSVTCDTAGFSNSLINNFKFWQKVYFDKDYQMVARKKDDMQYYDMKIDSTKHLLTYWSSQTDSVMMHYSIPSTDTLYLNGKINGDSIHVVLKRKDPNDFALMSRGFHWINEYPYNR</sequence>
<evidence type="ECO:0000313" key="2">
    <source>
        <dbReference type="EMBL" id="MBS0030124.1"/>
    </source>
</evidence>
<comment type="caution">
    <text evidence="2">The sequence shown here is derived from an EMBL/GenBank/DDBJ whole genome shotgun (WGS) entry which is preliminary data.</text>
</comment>
<feature type="transmembrane region" description="Helical" evidence="1">
    <location>
        <begin position="120"/>
        <end position="144"/>
    </location>
</feature>
<keyword evidence="3" id="KW-1185">Reference proteome</keyword>
<dbReference type="RefSeq" id="WP_211975263.1">
    <property type="nucleotide sequence ID" value="NZ_CBFHAM010000062.1"/>
</dbReference>
<organism evidence="2 3">
    <name type="scientific">Chitinophaga hostae</name>
    <dbReference type="NCBI Taxonomy" id="2831022"/>
    <lineage>
        <taxon>Bacteria</taxon>
        <taxon>Pseudomonadati</taxon>
        <taxon>Bacteroidota</taxon>
        <taxon>Chitinophagia</taxon>
        <taxon>Chitinophagales</taxon>
        <taxon>Chitinophagaceae</taxon>
        <taxon>Chitinophaga</taxon>
    </lineage>
</organism>
<reference evidence="2 3" key="1">
    <citation type="submission" date="2021-04" db="EMBL/GenBank/DDBJ databases">
        <title>Chitinophaga sp. nov., isolated from the rhizosphere soil.</title>
        <authorList>
            <person name="He S."/>
        </authorList>
    </citation>
    <scope>NUCLEOTIDE SEQUENCE [LARGE SCALE GENOMIC DNA]</scope>
    <source>
        <strain evidence="2 3">2R12</strain>
    </source>
</reference>